<dbReference type="AlphaFoldDB" id="A0AA35V4D0"/>
<evidence type="ECO:0000256" key="3">
    <source>
        <dbReference type="ARBA" id="ARBA00011284"/>
    </source>
</evidence>
<proteinExistence type="inferred from homology"/>
<evidence type="ECO:0000256" key="4">
    <source>
        <dbReference type="ARBA" id="ARBA00016274"/>
    </source>
</evidence>
<accession>A0AA35V4D0</accession>
<dbReference type="EMBL" id="OX458332">
    <property type="protein sequence ID" value="CAI8776789.1"/>
    <property type="molecule type" value="Genomic_DNA"/>
</dbReference>
<evidence type="ECO:0000313" key="8">
    <source>
        <dbReference type="Proteomes" id="UP001158598"/>
    </source>
</evidence>
<protein>
    <recommendedName>
        <fullName evidence="4 6">Nitrogenase-stabilizing/protective protein NifW</fullName>
    </recommendedName>
</protein>
<evidence type="ECO:0000313" key="7">
    <source>
        <dbReference type="EMBL" id="CAI8776789.1"/>
    </source>
</evidence>
<keyword evidence="5 6" id="KW-0535">Nitrogen fixation</keyword>
<sequence>MNPVLQRLQSFSAAEEFLDFFGVEYEPSVVHVNRLHILKRFNQYLNRSPVPDDMDEANAMATCKALLKQAHDDFVKSTAAQEKVFKVFQDQDGKSISLDSLKASLATRGQRA</sequence>
<dbReference type="GO" id="GO:0009399">
    <property type="term" value="P:nitrogen fixation"/>
    <property type="evidence" value="ECO:0007669"/>
    <property type="project" value="UniProtKB-UniRule"/>
</dbReference>
<dbReference type="PIRSF" id="PIRSF005790">
    <property type="entry name" value="NifW"/>
    <property type="match status" value="1"/>
</dbReference>
<organism evidence="7 8">
    <name type="scientific">Methylococcus capsulatus</name>
    <dbReference type="NCBI Taxonomy" id="414"/>
    <lineage>
        <taxon>Bacteria</taxon>
        <taxon>Pseudomonadati</taxon>
        <taxon>Pseudomonadota</taxon>
        <taxon>Gammaproteobacteria</taxon>
        <taxon>Methylococcales</taxon>
        <taxon>Methylococcaceae</taxon>
        <taxon>Methylococcus</taxon>
    </lineage>
</organism>
<evidence type="ECO:0000256" key="6">
    <source>
        <dbReference type="HAMAP-Rule" id="MF_00529"/>
    </source>
</evidence>
<evidence type="ECO:0000256" key="1">
    <source>
        <dbReference type="ARBA" id="ARBA00002247"/>
    </source>
</evidence>
<evidence type="ECO:0000256" key="2">
    <source>
        <dbReference type="ARBA" id="ARBA00008351"/>
    </source>
</evidence>
<dbReference type="InterPro" id="IPR004893">
    <property type="entry name" value="NifW"/>
</dbReference>
<dbReference type="RefSeq" id="WP_017364712.1">
    <property type="nucleotide sequence ID" value="NZ_CP079097.1"/>
</dbReference>
<dbReference type="NCBIfam" id="NF002009">
    <property type="entry name" value="PRK00810.1"/>
    <property type="match status" value="1"/>
</dbReference>
<comment type="function">
    <text evidence="1 6">May protect the nitrogenase Fe-Mo protein from oxidative damage.</text>
</comment>
<reference evidence="7" key="1">
    <citation type="submission" date="2023-03" db="EMBL/GenBank/DDBJ databases">
        <authorList>
            <person name="Pearce D."/>
        </authorList>
    </citation>
    <scope>NUCLEOTIDE SEQUENCE</scope>
    <source>
        <strain evidence="7">Mc</strain>
    </source>
</reference>
<name>A0AA35V4D0_METCP</name>
<evidence type="ECO:0000256" key="5">
    <source>
        <dbReference type="ARBA" id="ARBA00023231"/>
    </source>
</evidence>
<dbReference type="Pfam" id="PF03206">
    <property type="entry name" value="NifW"/>
    <property type="match status" value="1"/>
</dbReference>
<gene>
    <name evidence="6 7" type="primary">nifW</name>
    <name evidence="7" type="ORF">MCNOR_1126</name>
</gene>
<comment type="similarity">
    <text evidence="2 6">Belongs to the NifW family.</text>
</comment>
<dbReference type="HAMAP" id="MF_00529">
    <property type="entry name" value="NifW"/>
    <property type="match status" value="1"/>
</dbReference>
<comment type="subunit">
    <text evidence="3 6">Homotrimer; associates with NifD.</text>
</comment>
<dbReference type="Proteomes" id="UP001158598">
    <property type="component" value="Chromosome"/>
</dbReference>